<reference evidence="1 2" key="1">
    <citation type="journal article" date="2014" name="PLoS Genet.">
        <title>The Genome of Spironucleus salmonicida Highlights a Fish Pathogen Adapted to Fluctuating Environments.</title>
        <authorList>
            <person name="Xu F."/>
            <person name="Jerlstrom-Hultqvist J."/>
            <person name="Einarsson E."/>
            <person name="Astvaldsson A."/>
            <person name="Svard S.G."/>
            <person name="Andersson J.O."/>
        </authorList>
    </citation>
    <scope>NUCLEOTIDE SEQUENCE</scope>
    <source>
        <strain evidence="2">ATCC 50377</strain>
    </source>
</reference>
<evidence type="ECO:0008006" key="4">
    <source>
        <dbReference type="Google" id="ProtNLM"/>
    </source>
</evidence>
<dbReference type="OrthoDB" id="676979at2759"/>
<organism evidence="1">
    <name type="scientific">Spironucleus salmonicida</name>
    <dbReference type="NCBI Taxonomy" id="348837"/>
    <lineage>
        <taxon>Eukaryota</taxon>
        <taxon>Metamonada</taxon>
        <taxon>Diplomonadida</taxon>
        <taxon>Hexamitidae</taxon>
        <taxon>Hexamitinae</taxon>
        <taxon>Spironucleus</taxon>
    </lineage>
</organism>
<reference evidence="2" key="2">
    <citation type="submission" date="2020-12" db="EMBL/GenBank/DDBJ databases">
        <title>New Spironucleus salmonicida genome in near-complete chromosomes.</title>
        <authorList>
            <person name="Xu F."/>
            <person name="Kurt Z."/>
            <person name="Jimenez-Gonzalez A."/>
            <person name="Astvaldsson A."/>
            <person name="Andersson J.O."/>
            <person name="Svard S.G."/>
        </authorList>
    </citation>
    <scope>NUCLEOTIDE SEQUENCE</scope>
    <source>
        <strain evidence="2">ATCC 50377</strain>
    </source>
</reference>
<dbReference type="Gene3D" id="3.80.10.10">
    <property type="entry name" value="Ribonuclease Inhibitor"/>
    <property type="match status" value="1"/>
</dbReference>
<protein>
    <recommendedName>
        <fullName evidence="4">Leucine rich repeats-containing protein</fullName>
    </recommendedName>
</protein>
<evidence type="ECO:0000313" key="3">
    <source>
        <dbReference type="Proteomes" id="UP000018208"/>
    </source>
</evidence>
<dbReference type="Proteomes" id="UP000018208">
    <property type="component" value="Unassembled WGS sequence"/>
</dbReference>
<dbReference type="VEuPathDB" id="GiardiaDB:SS50377_23914"/>
<keyword evidence="3" id="KW-1185">Reference proteome</keyword>
<sequence>MEIQFPNEISQNLLLDQLSWRPGAVATPIITPNFVTKIDLHRVNLHFPLHLQLIQSARNVRDLSLRACNLRVLELRNFEFLTKIDLSNNPNLIRFSIPSSAKVLIVRNCGLTDFSIETDGLNCLDLAHNKLRRVAPQRRLGLLDLSFNSLQNFDVSEHFEVAKVVLWRNELRYFMLFDDVEIDLCSQKLEWEIVQYKGIIIDIIKKFGVVEKRKGMPQNLVRCEMLRRLYRGFGIVRQ</sequence>
<gene>
    <name evidence="1" type="ORF">SS50377_11510</name>
    <name evidence="2" type="ORF">SS50377_23914</name>
</gene>
<dbReference type="InterPro" id="IPR032675">
    <property type="entry name" value="LRR_dom_sf"/>
</dbReference>
<evidence type="ECO:0000313" key="2">
    <source>
        <dbReference type="EMBL" id="KAH0573979.1"/>
    </source>
</evidence>
<dbReference type="AlphaFoldDB" id="V6M4N5"/>
<name>V6M4N5_9EUKA</name>
<dbReference type="SUPFAM" id="SSF52058">
    <property type="entry name" value="L domain-like"/>
    <property type="match status" value="1"/>
</dbReference>
<dbReference type="EMBL" id="AUWU02000004">
    <property type="protein sequence ID" value="KAH0573979.1"/>
    <property type="molecule type" value="Genomic_DNA"/>
</dbReference>
<accession>V6M4N5</accession>
<proteinExistence type="predicted"/>
<dbReference type="EMBL" id="KI545993">
    <property type="protein sequence ID" value="EST48309.1"/>
    <property type="molecule type" value="Genomic_DNA"/>
</dbReference>
<evidence type="ECO:0000313" key="1">
    <source>
        <dbReference type="EMBL" id="EST48309.1"/>
    </source>
</evidence>